<proteinExistence type="predicted"/>
<feature type="domain" description="YycE-like C-terminal" evidence="2">
    <location>
        <begin position="72"/>
        <end position="125"/>
    </location>
</feature>
<dbReference type="InterPro" id="IPR058997">
    <property type="entry name" value="YycE-like_C"/>
</dbReference>
<dbReference type="Gene3D" id="3.10.180.10">
    <property type="entry name" value="2,3-Dihydroxybiphenyl 1,2-Dioxygenase, domain 1"/>
    <property type="match status" value="1"/>
</dbReference>
<dbReference type="Proteomes" id="UP000198975">
    <property type="component" value="Unassembled WGS sequence"/>
</dbReference>
<evidence type="ECO:0000313" key="3">
    <source>
        <dbReference type="EMBL" id="SCB71926.1"/>
    </source>
</evidence>
<organism evidence="3 4">
    <name type="scientific">Kosakonia oryzendophytica</name>
    <dbReference type="NCBI Taxonomy" id="1005665"/>
    <lineage>
        <taxon>Bacteria</taxon>
        <taxon>Pseudomonadati</taxon>
        <taxon>Pseudomonadota</taxon>
        <taxon>Gammaproteobacteria</taxon>
        <taxon>Enterobacterales</taxon>
        <taxon>Enterobacteriaceae</taxon>
        <taxon>Kosakonia</taxon>
    </lineage>
</organism>
<dbReference type="OrthoDB" id="8018325at2"/>
<evidence type="ECO:0000259" key="2">
    <source>
        <dbReference type="Pfam" id="PF22659"/>
    </source>
</evidence>
<dbReference type="InterPro" id="IPR058998">
    <property type="entry name" value="YycE-like_N"/>
</dbReference>
<keyword evidence="4" id="KW-1185">Reference proteome</keyword>
<dbReference type="RefSeq" id="WP_061494295.1">
    <property type="nucleotide sequence ID" value="NZ_CP115659.1"/>
</dbReference>
<dbReference type="Pfam" id="PF22659">
    <property type="entry name" value="YycE-like_C"/>
    <property type="match status" value="1"/>
</dbReference>
<accession>A0A1C3YP99</accession>
<dbReference type="SUPFAM" id="SSF54593">
    <property type="entry name" value="Glyoxalase/Bleomycin resistance protein/Dihydroxybiphenyl dioxygenase"/>
    <property type="match status" value="1"/>
</dbReference>
<feature type="domain" description="YycE-like N-terminal" evidence="1">
    <location>
        <begin position="6"/>
        <end position="57"/>
    </location>
</feature>
<reference evidence="4" key="1">
    <citation type="submission" date="2016-08" db="EMBL/GenBank/DDBJ databases">
        <authorList>
            <person name="Varghese N."/>
            <person name="Submissions Spin"/>
        </authorList>
    </citation>
    <scope>NUCLEOTIDE SEQUENCE [LARGE SCALE GENOMIC DNA]</scope>
    <source>
        <strain evidence="4">REICA_082</strain>
    </source>
</reference>
<sequence length="131" mass="14883">MTFTHMRIAKPVTDLELTCRMYCDGLGLQKIAAFHDHDGFSGVMVGDPALPWHIEFTHCHAHAVQPAHTAEDLLVLYYPDTQEAGVRCEMMMKAGFCEVKSFNPYWAVQGKTFADRDGYRVVIQNRDWSST</sequence>
<name>A0A1C3YP99_9ENTR</name>
<evidence type="ECO:0000259" key="1">
    <source>
        <dbReference type="Pfam" id="PF22658"/>
    </source>
</evidence>
<dbReference type="EMBL" id="FMAY01000001">
    <property type="protein sequence ID" value="SCB71926.1"/>
    <property type="molecule type" value="Genomic_DNA"/>
</dbReference>
<protein>
    <submittedName>
        <fullName evidence="3">Uncharacterized protein</fullName>
    </submittedName>
</protein>
<gene>
    <name evidence="3" type="ORF">GA0061071_1019</name>
</gene>
<dbReference type="Pfam" id="PF22658">
    <property type="entry name" value="YycE-like_N"/>
    <property type="match status" value="1"/>
</dbReference>
<dbReference type="InterPro" id="IPR029068">
    <property type="entry name" value="Glyas_Bleomycin-R_OHBP_Dase"/>
</dbReference>
<evidence type="ECO:0000313" key="4">
    <source>
        <dbReference type="Proteomes" id="UP000198975"/>
    </source>
</evidence>
<dbReference type="AlphaFoldDB" id="A0A1C3YP99"/>